<dbReference type="GO" id="GO:0019676">
    <property type="term" value="P:ammonia assimilation cycle"/>
    <property type="evidence" value="ECO:0007669"/>
    <property type="project" value="TreeGrafter"/>
</dbReference>
<dbReference type="InterPro" id="IPR017932">
    <property type="entry name" value="GATase_2_dom"/>
</dbReference>
<dbReference type="EMBL" id="JAATIQ010000007">
    <property type="protein sequence ID" value="KAF4402534.1"/>
    <property type="molecule type" value="Genomic_DNA"/>
</dbReference>
<evidence type="ECO:0000256" key="9">
    <source>
        <dbReference type="ARBA" id="ARBA00022723"/>
    </source>
</evidence>
<dbReference type="InterPro" id="IPR006982">
    <property type="entry name" value="Glu_synth_centr_N"/>
</dbReference>
<keyword evidence="8" id="KW-0288">FMN</keyword>
<evidence type="ECO:0000256" key="2">
    <source>
        <dbReference type="ARBA" id="ARBA00001927"/>
    </source>
</evidence>
<dbReference type="SUPFAM" id="SSF51395">
    <property type="entry name" value="FMN-linked oxidoreductases"/>
    <property type="match status" value="1"/>
</dbReference>
<evidence type="ECO:0000256" key="15">
    <source>
        <dbReference type="ARBA" id="ARBA00023291"/>
    </source>
</evidence>
<evidence type="ECO:0000313" key="21">
    <source>
        <dbReference type="Proteomes" id="UP000583929"/>
    </source>
</evidence>
<protein>
    <recommendedName>
        <fullName evidence="17">glutamate synthase (ferredoxin)</fullName>
        <ecNumber evidence="17">1.4.7.1</ecNumber>
    </recommendedName>
</protein>
<comment type="pathway">
    <text evidence="16">Amino-acid biosynthesis; L-glutamate biosynthesis via GLT pathway; L-glutamate from 2-oxoglutarate and L-glutamine (ferredoxin route): step 1/1.</text>
</comment>
<dbReference type="SUPFAM" id="SSF56235">
    <property type="entry name" value="N-terminal nucleophile aminohydrolases (Ntn hydrolases)"/>
    <property type="match status" value="1"/>
</dbReference>
<name>A0A7J6I4L3_CANSA</name>
<evidence type="ECO:0000256" key="18">
    <source>
        <dbReference type="SAM" id="MobiDB-lite"/>
    </source>
</evidence>
<dbReference type="CDD" id="cd02808">
    <property type="entry name" value="GltS_FMN"/>
    <property type="match status" value="1"/>
</dbReference>
<dbReference type="FunFam" id="3.60.20.10:FF:000001">
    <property type="entry name" value="Glutamate synthase, large subunit"/>
    <property type="match status" value="1"/>
</dbReference>
<dbReference type="FunFam" id="2.160.20.60:FF:000003">
    <property type="entry name" value="Ferredoxin-dependent glutamate synthase, chloroplastic"/>
    <property type="match status" value="1"/>
</dbReference>
<evidence type="ECO:0000256" key="6">
    <source>
        <dbReference type="ARBA" id="ARBA00022605"/>
    </source>
</evidence>
<keyword evidence="7" id="KW-0285">Flavoprotein</keyword>
<keyword evidence="10" id="KW-0315">Glutamine amidotransferase</keyword>
<evidence type="ECO:0000256" key="8">
    <source>
        <dbReference type="ARBA" id="ARBA00022643"/>
    </source>
</evidence>
<dbReference type="InterPro" id="IPR013785">
    <property type="entry name" value="Aldolase_TIM"/>
</dbReference>
<keyword evidence="9" id="KW-0479">Metal-binding</keyword>
<dbReference type="CDD" id="cd00982">
    <property type="entry name" value="gltB_C"/>
    <property type="match status" value="1"/>
</dbReference>
<reference evidence="20 21" key="1">
    <citation type="journal article" date="2020" name="bioRxiv">
        <title>Sequence and annotation of 42 cannabis genomes reveals extensive copy number variation in cannabinoid synthesis and pathogen resistance genes.</title>
        <authorList>
            <person name="Mckernan K.J."/>
            <person name="Helbert Y."/>
            <person name="Kane L.T."/>
            <person name="Ebling H."/>
            <person name="Zhang L."/>
            <person name="Liu B."/>
            <person name="Eaton Z."/>
            <person name="Mclaughlin S."/>
            <person name="Kingan S."/>
            <person name="Baybayan P."/>
            <person name="Concepcion G."/>
            <person name="Jordan M."/>
            <person name="Riva A."/>
            <person name="Barbazuk W."/>
            <person name="Harkins T."/>
        </authorList>
    </citation>
    <scope>NUCLEOTIDE SEQUENCE [LARGE SCALE GENOMIC DNA]</scope>
    <source>
        <strain evidence="21">cv. Jamaican Lion 4</strain>
        <tissue evidence="20">Leaf</tissue>
    </source>
</reference>
<dbReference type="GO" id="GO:0016041">
    <property type="term" value="F:glutamate synthase (ferredoxin) activity"/>
    <property type="evidence" value="ECO:0007669"/>
    <property type="project" value="UniProtKB-EC"/>
</dbReference>
<dbReference type="PANTHER" id="PTHR11938">
    <property type="entry name" value="FAD NADPH DEHYDROGENASE/OXIDOREDUCTASE"/>
    <property type="match status" value="1"/>
</dbReference>
<dbReference type="GO" id="GO:0046872">
    <property type="term" value="F:metal ion binding"/>
    <property type="evidence" value="ECO:0007669"/>
    <property type="project" value="UniProtKB-KW"/>
</dbReference>
<feature type="compositionally biased region" description="Basic residues" evidence="18">
    <location>
        <begin position="60"/>
        <end position="73"/>
    </location>
</feature>
<keyword evidence="11" id="KW-0560">Oxidoreductase</keyword>
<accession>A0A7J6I4L3</accession>
<evidence type="ECO:0000256" key="10">
    <source>
        <dbReference type="ARBA" id="ARBA00022962"/>
    </source>
</evidence>
<keyword evidence="21" id="KW-1185">Reference proteome</keyword>
<evidence type="ECO:0000256" key="11">
    <source>
        <dbReference type="ARBA" id="ARBA00023002"/>
    </source>
</evidence>
<sequence length="1605" mass="174589">MAAQSVSSISQLLHSSGCYATQPNHPSLKNGMFLVDFVGLYCKSNGTRRKLGAPVNRPTSVHHHQSVGRRRASSVKAVLDLERSQVALDQSRGGSDLEPKVADLKDILSERGACGVGFIANLDNIGSHQIVADALTALGCMEHRGGCGADNESGDGSGVMTSIPWDLFNNWANSQGIPTFDKLHTGVGMVFFPKDDEIVKEVKKVIVNIFRQEGLEVLGWRPVPVNMSVVGYYAKETMPNIQQVFVKVVKEENVDDIERELYICRKLIEKAAQSESWGNELYFCSLSNQTIVYKGMLRSEVLGLFYTDLQSDLYKSPFAIYHRRYSTNTSPRWPLAQPMRLLGHNGEINTIQGNLNWMQSRESSLQSPVWRGRENEIRPFGNPKGSDSANLDSTAELLIKSGRTPEEALMILVPEAYKNHPTLTIKYPEAVDFYDYYKGQMEAWDGPALLLFSDGKTVGACLDRNGLRPARYWRTSDNVVYVASEVGVVPMDESKVTMKGRLGPGMMITVDLINGQVYENTEVKKRVALSNPYGKWVKENLRSLKPANFLSAAEMDNDTILRRQQAFGYSSEDVQMVIESMASQGKEPTFCMGDDIPLAVISQKPHMLFDYFKQRFAQVTNPAIDPLREGLVMSLEVNVGKRGNILEVGPENASQVILSSPVLNEGELELLLKDPLLKPQVLPIFFDIRKGIEGSLERTLNKLCEAADEAVRNGSQLLVLSDRTDELEPTRPAIPILLAVGAVHQHLIQNGLRISASIVADTAQCFSTHHFACLIGYGASAICPYLALETSRQWRLSTKTVNLMRNGKMPTVTIEQAQKNYCKAVKAGLLKILSKMGISLLSSYCGAQIFEIYGLGKEVVDFSFRGSMSSIGGLTFDELARETLSFWYHGNNPEMSKLLHKAVRQKSESAFSVYQQHLANRPVNVLRDLVEFKSDRDPIPVGKVEPATSIVQRFCTGGMSLGAISRETHEAIAIAMNRIGGKSNSGEGGEDPIRWKPLSDVVDGYSSTLPHLKGLQNGDTATSAIKQVASGRFGVTPTFLANADQLEIKIAQGAKPGEGGQLPGKKVSAYIARLRNSKPGVPLISPPPHHDIYSIEDLAQLIFDLHQVNPKAKVSVKLVAEAGIGTVASGVAKGNADIIQISGHDGGTGASPISSIKHAGGPWELGVTETHQTLIANGLRERVILRVDGGLKSGVDVMMAAAMGADEYGFGSVAMIATGCVMARICHTNNCPVGVASQREELRARFPGVPGDLVNFFLYVAEEVRGILAQLGYEKLDDIIGRSDLLRPRDISLVKTQHLDLGYLLSNVGLPKLSSTEIRKQDVHSNGPVLDDVLLADQQIVDAIENEKVVQKTINIYNVDRAVCGRVAGVIAKKYGDTGFAGQLNITFLGSAGQSFGCFLTPGMNIRLVGEANDYVGKGMAGGELVITPVEKTGFIPEEATIVGNTCLYGATGGQVFVRGKAGERFAVRNSLAEAVVEGTGDHCCEYMTGGCVVILGKVGRNVAAGMTGGLAYILDEDDTLIPKINREIVKIQRVTAPAGQMQLKNLIEAHVEKTGSGKGSTILKEWETYLPLFWQLVPPSEEDTPEASLDYEKTAAGSVTLQSA</sequence>
<dbReference type="Pfam" id="PF00310">
    <property type="entry name" value="GATase_2"/>
    <property type="match status" value="1"/>
</dbReference>
<gene>
    <name evidence="20" type="ORF">G4B88_012319</name>
</gene>
<comment type="pathway">
    <text evidence="3">Energy metabolism; nitrogen metabolism.</text>
</comment>
<comment type="pathway">
    <text evidence="4">Nitrogen metabolism.</text>
</comment>
<dbReference type="InterPro" id="IPR002489">
    <property type="entry name" value="Glu_synth_asu_C"/>
</dbReference>
<dbReference type="CDD" id="cd00713">
    <property type="entry name" value="GltS"/>
    <property type="match status" value="1"/>
</dbReference>
<keyword evidence="12" id="KW-0408">Iron</keyword>
<comment type="cofactor">
    <cofactor evidence="1">
        <name>FMN</name>
        <dbReference type="ChEBI" id="CHEBI:58210"/>
    </cofactor>
</comment>
<evidence type="ECO:0000256" key="3">
    <source>
        <dbReference type="ARBA" id="ARBA00004802"/>
    </source>
</evidence>
<comment type="caution">
    <text evidence="20">The sequence shown here is derived from an EMBL/GenBank/DDBJ whole genome shotgun (WGS) entry which is preliminary data.</text>
</comment>
<dbReference type="UniPathway" id="UPA00045"/>
<dbReference type="SUPFAM" id="SSF69336">
    <property type="entry name" value="Alpha subunit of glutamate synthase, C-terminal domain"/>
    <property type="match status" value="1"/>
</dbReference>
<feature type="region of interest" description="Disordered" evidence="18">
    <location>
        <begin position="1582"/>
        <end position="1605"/>
    </location>
</feature>
<comment type="similarity">
    <text evidence="5">Belongs to the glutamate synthase family.</text>
</comment>
<dbReference type="InterPro" id="IPR002932">
    <property type="entry name" value="Glu_synthdom"/>
</dbReference>
<dbReference type="FunFam" id="3.20.20.70:FF:000084">
    <property type="entry name" value="Ferredoxin-dependent glutamate synthase, chloroplastic"/>
    <property type="match status" value="1"/>
</dbReference>
<keyword evidence="6" id="KW-0028">Amino-acid biosynthesis</keyword>
<dbReference type="Pfam" id="PF01493">
    <property type="entry name" value="GXGXG"/>
    <property type="match status" value="1"/>
</dbReference>
<dbReference type="GO" id="GO:0006537">
    <property type="term" value="P:glutamate biosynthetic process"/>
    <property type="evidence" value="ECO:0007669"/>
    <property type="project" value="UniProtKB-KW"/>
</dbReference>
<keyword evidence="13" id="KW-0411">Iron-sulfur</keyword>
<dbReference type="EC" id="1.4.7.1" evidence="17"/>
<evidence type="ECO:0000313" key="20">
    <source>
        <dbReference type="EMBL" id="KAF4402534.1"/>
    </source>
</evidence>
<keyword evidence="15" id="KW-0003">3Fe-4S</keyword>
<dbReference type="Pfam" id="PF04898">
    <property type="entry name" value="Glu_syn_central"/>
    <property type="match status" value="1"/>
</dbReference>
<dbReference type="Pfam" id="PF01645">
    <property type="entry name" value="Glu_synthase"/>
    <property type="match status" value="1"/>
</dbReference>
<dbReference type="Gene3D" id="3.20.20.70">
    <property type="entry name" value="Aldolase class I"/>
    <property type="match status" value="2"/>
</dbReference>
<proteinExistence type="inferred from homology"/>
<dbReference type="Gene3D" id="2.160.20.60">
    <property type="entry name" value="Glutamate synthase, alpha subunit, C-terminal domain"/>
    <property type="match status" value="1"/>
</dbReference>
<evidence type="ECO:0000256" key="17">
    <source>
        <dbReference type="ARBA" id="ARBA00039085"/>
    </source>
</evidence>
<evidence type="ECO:0000256" key="4">
    <source>
        <dbReference type="ARBA" id="ARBA00004909"/>
    </source>
</evidence>
<feature type="region of interest" description="Disordered" evidence="18">
    <location>
        <begin position="52"/>
        <end position="73"/>
    </location>
</feature>
<evidence type="ECO:0000256" key="7">
    <source>
        <dbReference type="ARBA" id="ARBA00022630"/>
    </source>
</evidence>
<dbReference type="InterPro" id="IPR050711">
    <property type="entry name" value="ET-N_metabolism_enzyme"/>
</dbReference>
<keyword evidence="14" id="KW-0314">Glutamate biosynthesis</keyword>
<evidence type="ECO:0000256" key="14">
    <source>
        <dbReference type="ARBA" id="ARBA00023164"/>
    </source>
</evidence>
<evidence type="ECO:0000256" key="1">
    <source>
        <dbReference type="ARBA" id="ARBA00001917"/>
    </source>
</evidence>
<evidence type="ECO:0000256" key="16">
    <source>
        <dbReference type="ARBA" id="ARBA00037928"/>
    </source>
</evidence>
<organism evidence="20 21">
    <name type="scientific">Cannabis sativa</name>
    <name type="common">Hemp</name>
    <name type="synonym">Marijuana</name>
    <dbReference type="NCBI Taxonomy" id="3483"/>
    <lineage>
        <taxon>Eukaryota</taxon>
        <taxon>Viridiplantae</taxon>
        <taxon>Streptophyta</taxon>
        <taxon>Embryophyta</taxon>
        <taxon>Tracheophyta</taxon>
        <taxon>Spermatophyta</taxon>
        <taxon>Magnoliopsida</taxon>
        <taxon>eudicotyledons</taxon>
        <taxon>Gunneridae</taxon>
        <taxon>Pentapetalae</taxon>
        <taxon>rosids</taxon>
        <taxon>fabids</taxon>
        <taxon>Rosales</taxon>
        <taxon>Cannabaceae</taxon>
        <taxon>Cannabis</taxon>
    </lineage>
</organism>
<evidence type="ECO:0000259" key="19">
    <source>
        <dbReference type="PROSITE" id="PS51278"/>
    </source>
</evidence>
<dbReference type="InterPro" id="IPR029055">
    <property type="entry name" value="Ntn_hydrolases_N"/>
</dbReference>
<evidence type="ECO:0000256" key="12">
    <source>
        <dbReference type="ARBA" id="ARBA00023004"/>
    </source>
</evidence>
<dbReference type="PROSITE" id="PS51278">
    <property type="entry name" value="GATASE_TYPE_2"/>
    <property type="match status" value="1"/>
</dbReference>
<dbReference type="PANTHER" id="PTHR11938:SF133">
    <property type="entry name" value="GLUTAMATE SYNTHASE (NADH)"/>
    <property type="match status" value="1"/>
</dbReference>
<dbReference type="Proteomes" id="UP000583929">
    <property type="component" value="Unassembled WGS sequence"/>
</dbReference>
<dbReference type="InterPro" id="IPR036485">
    <property type="entry name" value="Glu_synth_asu_C_sf"/>
</dbReference>
<evidence type="ECO:0000256" key="5">
    <source>
        <dbReference type="ARBA" id="ARBA00009716"/>
    </source>
</evidence>
<feature type="domain" description="Glutamine amidotransferase type-2" evidence="19">
    <location>
        <begin position="114"/>
        <end position="513"/>
    </location>
</feature>
<dbReference type="GO" id="GO:0051538">
    <property type="term" value="F:3 iron, 4 sulfur cluster binding"/>
    <property type="evidence" value="ECO:0007669"/>
    <property type="project" value="UniProtKB-KW"/>
</dbReference>
<evidence type="ECO:0000256" key="13">
    <source>
        <dbReference type="ARBA" id="ARBA00023014"/>
    </source>
</evidence>
<dbReference type="Gene3D" id="3.60.20.10">
    <property type="entry name" value="Glutamine Phosphoribosylpyrophosphate, subunit 1, domain 1"/>
    <property type="match status" value="1"/>
</dbReference>
<comment type="cofactor">
    <cofactor evidence="2">
        <name>[3Fe-4S] cluster</name>
        <dbReference type="ChEBI" id="CHEBI:21137"/>
    </cofactor>
</comment>